<dbReference type="EMBL" id="GGEC01092452">
    <property type="protein sequence ID" value="MBX72936.1"/>
    <property type="molecule type" value="Transcribed_RNA"/>
</dbReference>
<protein>
    <submittedName>
        <fullName evidence="1">Uncharacterized protein</fullName>
    </submittedName>
</protein>
<proteinExistence type="predicted"/>
<name>A0A2P2R113_RHIMU</name>
<accession>A0A2P2R113</accession>
<sequence>MIILRPYSNTSNFACLDLNLKMNTRHAP</sequence>
<evidence type="ECO:0000313" key="1">
    <source>
        <dbReference type="EMBL" id="MBX72936.1"/>
    </source>
</evidence>
<reference evidence="1" key="1">
    <citation type="submission" date="2018-02" db="EMBL/GenBank/DDBJ databases">
        <title>Rhizophora mucronata_Transcriptome.</title>
        <authorList>
            <person name="Meera S.P."/>
            <person name="Sreeshan A."/>
            <person name="Augustine A."/>
        </authorList>
    </citation>
    <scope>NUCLEOTIDE SEQUENCE</scope>
    <source>
        <tissue evidence="1">Leaf</tissue>
    </source>
</reference>
<dbReference type="AlphaFoldDB" id="A0A2P2R113"/>
<organism evidence="1">
    <name type="scientific">Rhizophora mucronata</name>
    <name type="common">Asiatic mangrove</name>
    <dbReference type="NCBI Taxonomy" id="61149"/>
    <lineage>
        <taxon>Eukaryota</taxon>
        <taxon>Viridiplantae</taxon>
        <taxon>Streptophyta</taxon>
        <taxon>Embryophyta</taxon>
        <taxon>Tracheophyta</taxon>
        <taxon>Spermatophyta</taxon>
        <taxon>Magnoliopsida</taxon>
        <taxon>eudicotyledons</taxon>
        <taxon>Gunneridae</taxon>
        <taxon>Pentapetalae</taxon>
        <taxon>rosids</taxon>
        <taxon>fabids</taxon>
        <taxon>Malpighiales</taxon>
        <taxon>Rhizophoraceae</taxon>
        <taxon>Rhizophora</taxon>
    </lineage>
</organism>